<evidence type="ECO:0000313" key="3">
    <source>
        <dbReference type="EMBL" id="VAW18577.1"/>
    </source>
</evidence>
<proteinExistence type="predicted"/>
<evidence type="ECO:0000256" key="1">
    <source>
        <dbReference type="SAM" id="MobiDB-lite"/>
    </source>
</evidence>
<feature type="compositionally biased region" description="Acidic residues" evidence="1">
    <location>
        <begin position="110"/>
        <end position="119"/>
    </location>
</feature>
<protein>
    <recommendedName>
        <fullName evidence="4">CheA signal transduction histidine kinase</fullName>
    </recommendedName>
</protein>
<feature type="compositionally biased region" description="Basic and acidic residues" evidence="1">
    <location>
        <begin position="189"/>
        <end position="212"/>
    </location>
</feature>
<evidence type="ECO:0008006" key="4">
    <source>
        <dbReference type="Google" id="ProtNLM"/>
    </source>
</evidence>
<dbReference type="AlphaFoldDB" id="A0A3B0TYQ1"/>
<organism evidence="3">
    <name type="scientific">hydrothermal vent metagenome</name>
    <dbReference type="NCBI Taxonomy" id="652676"/>
    <lineage>
        <taxon>unclassified sequences</taxon>
        <taxon>metagenomes</taxon>
        <taxon>ecological metagenomes</taxon>
    </lineage>
</organism>
<feature type="region of interest" description="Disordered" evidence="1">
    <location>
        <begin position="347"/>
        <end position="485"/>
    </location>
</feature>
<dbReference type="EMBL" id="UOEO01000092">
    <property type="protein sequence ID" value="VAW18577.1"/>
    <property type="molecule type" value="Genomic_DNA"/>
</dbReference>
<evidence type="ECO:0000256" key="2">
    <source>
        <dbReference type="SAM" id="Phobius"/>
    </source>
</evidence>
<sequence length="677" mass="71891">MANYQELLSRAVDALPDNSGAARRGVYDKARKALVTQLRAISPPLPAREITRHRLELEDCIRQVEYDATEALLGSLKQLDEQGGGFEDDPVLQDEPALQPALQEDKPVLEDDQEPDLEAQDSPAPENITAPDAGDIKAEPEPGNKTDIEPDKDELSTVTSVSAVEHQLQSSMVSGPQDSSLDDFDDQQLDDRDNTKQAMSRVREVELEEATHQENSLPQAAKDQNDGAQDDDPQDDTQKDDTQKDVAQKVVDRAIEVLDREARGEHVPIEEIGLNEDQFGSPDKSTDLDKDGFPTGVDEEKTGNALTIFLVLAIVLLGIVGGGAYWAWREGYVNLDALFAANAPATTSNELTTAPPSTPDPQGKLIDGAANDSAPGPGNTATDNNSAGPSEKLVSAENADKGQEQLPPSSDMAANDAVPTPQMTTAQTPQPEPPTTPATTDGVRMIEPTPGPDTATDANKSEERLTTAPIASEPTLASDSGKNNDTVATGTQSLLLEASADGTTGAVPFSGTVQWSRGLDELGQPTLIGTANIPARNLGVKILIRRNGDPTLPASHLMEIDFTVTPTFVGGSVAGLPGILLKNEELVQGTALIGASARVVGNSFLFALSAAPQDVRTNIDLLKTRKWMDLAIIYATGRRAIITLEKDATAQKMFEDVLAAWQSEAEADAAKASANGG</sequence>
<keyword evidence="2" id="KW-0472">Membrane</keyword>
<feature type="compositionally biased region" description="Low complexity" evidence="1">
    <location>
        <begin position="419"/>
        <end position="429"/>
    </location>
</feature>
<feature type="transmembrane region" description="Helical" evidence="2">
    <location>
        <begin position="306"/>
        <end position="328"/>
    </location>
</feature>
<feature type="compositionally biased region" description="Basic and acidic residues" evidence="1">
    <location>
        <begin position="134"/>
        <end position="155"/>
    </location>
</feature>
<feature type="region of interest" description="Disordered" evidence="1">
    <location>
        <begin position="80"/>
        <end position="248"/>
    </location>
</feature>
<reference evidence="3" key="1">
    <citation type="submission" date="2018-06" db="EMBL/GenBank/DDBJ databases">
        <authorList>
            <person name="Zhirakovskaya E."/>
        </authorList>
    </citation>
    <scope>NUCLEOTIDE SEQUENCE</scope>
</reference>
<feature type="compositionally biased region" description="Polar residues" evidence="1">
    <location>
        <begin position="475"/>
        <end position="485"/>
    </location>
</feature>
<feature type="compositionally biased region" description="Polar residues" evidence="1">
    <location>
        <begin position="156"/>
        <end position="176"/>
    </location>
</feature>
<feature type="compositionally biased region" description="Polar residues" evidence="1">
    <location>
        <begin position="379"/>
        <end position="388"/>
    </location>
</feature>
<gene>
    <name evidence="3" type="ORF">MNBD_ALPHA12-1111</name>
</gene>
<keyword evidence="2" id="KW-1133">Transmembrane helix</keyword>
<feature type="compositionally biased region" description="Basic and acidic residues" evidence="1">
    <location>
        <begin position="236"/>
        <end position="248"/>
    </location>
</feature>
<keyword evidence="2" id="KW-0812">Transmembrane</keyword>
<name>A0A3B0TYQ1_9ZZZZ</name>
<accession>A0A3B0TYQ1</accession>